<gene>
    <name evidence="1" type="ORF">RM445_31010</name>
</gene>
<proteinExistence type="predicted"/>
<protein>
    <submittedName>
        <fullName evidence="1">Uncharacterized protein</fullName>
    </submittedName>
</protein>
<name>A0ABU2NIX4_9PSEU</name>
<dbReference type="RefSeq" id="WP_311560430.1">
    <property type="nucleotide sequence ID" value="NZ_JAVREJ010000053.1"/>
</dbReference>
<evidence type="ECO:0000313" key="1">
    <source>
        <dbReference type="EMBL" id="MDT0353921.1"/>
    </source>
</evidence>
<reference evidence="2" key="1">
    <citation type="submission" date="2023-07" db="EMBL/GenBank/DDBJ databases">
        <title>30 novel species of actinomycetes from the DSMZ collection.</title>
        <authorList>
            <person name="Nouioui I."/>
        </authorList>
    </citation>
    <scope>NUCLEOTIDE SEQUENCE [LARGE SCALE GENOMIC DNA]</scope>
    <source>
        <strain evidence="2">DSM 45834</strain>
    </source>
</reference>
<sequence>MTVIPLPRATRIGTDSEPYTRVPGWAEPRDFATSTAGLVHRATAPLLRALEDAVATAAAQGVNDTGARKSADQLRDARIALDLAITAAGRALADREHYIRQAS</sequence>
<dbReference type="Proteomes" id="UP001183202">
    <property type="component" value="Unassembled WGS sequence"/>
</dbReference>
<dbReference type="EMBL" id="JAVREJ010000053">
    <property type="protein sequence ID" value="MDT0353921.1"/>
    <property type="molecule type" value="Genomic_DNA"/>
</dbReference>
<organism evidence="1 2">
    <name type="scientific">Pseudonocardia charpentierae</name>
    <dbReference type="NCBI Taxonomy" id="3075545"/>
    <lineage>
        <taxon>Bacteria</taxon>
        <taxon>Bacillati</taxon>
        <taxon>Actinomycetota</taxon>
        <taxon>Actinomycetes</taxon>
        <taxon>Pseudonocardiales</taxon>
        <taxon>Pseudonocardiaceae</taxon>
        <taxon>Pseudonocardia</taxon>
    </lineage>
</organism>
<evidence type="ECO:0000313" key="2">
    <source>
        <dbReference type="Proteomes" id="UP001183202"/>
    </source>
</evidence>
<keyword evidence="2" id="KW-1185">Reference proteome</keyword>
<comment type="caution">
    <text evidence="1">The sequence shown here is derived from an EMBL/GenBank/DDBJ whole genome shotgun (WGS) entry which is preliminary data.</text>
</comment>
<accession>A0ABU2NIX4</accession>